<reference evidence="3" key="1">
    <citation type="journal article" date="2014" name="Int. J. Syst. Evol. Microbiol.">
        <title>Complete genome sequence of Corynebacterium casei LMG S-19264T (=DSM 44701T), isolated from a smear-ripened cheese.</title>
        <authorList>
            <consortium name="US DOE Joint Genome Institute (JGI-PGF)"/>
            <person name="Walter F."/>
            <person name="Albersmeier A."/>
            <person name="Kalinowski J."/>
            <person name="Ruckert C."/>
        </authorList>
    </citation>
    <scope>NUCLEOTIDE SEQUENCE</scope>
    <source>
        <strain evidence="3">CGMCC 1.12187</strain>
    </source>
</reference>
<feature type="region of interest" description="Disordered" evidence="1">
    <location>
        <begin position="258"/>
        <end position="280"/>
    </location>
</feature>
<evidence type="ECO:0000256" key="1">
    <source>
        <dbReference type="SAM" id="MobiDB-lite"/>
    </source>
</evidence>
<evidence type="ECO:0000313" key="3">
    <source>
        <dbReference type="EMBL" id="GGG69868.1"/>
    </source>
</evidence>
<feature type="region of interest" description="Disordered" evidence="1">
    <location>
        <begin position="68"/>
        <end position="89"/>
    </location>
</feature>
<feature type="transmembrane region" description="Helical" evidence="2">
    <location>
        <begin position="21"/>
        <end position="54"/>
    </location>
</feature>
<keyword evidence="2" id="KW-1133">Transmembrane helix</keyword>
<dbReference type="EMBL" id="BMEQ01000036">
    <property type="protein sequence ID" value="GGG69868.1"/>
    <property type="molecule type" value="Genomic_DNA"/>
</dbReference>
<keyword evidence="2" id="KW-0812">Transmembrane</keyword>
<proteinExistence type="predicted"/>
<protein>
    <submittedName>
        <fullName evidence="3">Uncharacterized protein</fullName>
    </submittedName>
</protein>
<gene>
    <name evidence="3" type="ORF">GCM10011374_37990</name>
</gene>
<evidence type="ECO:0000313" key="4">
    <source>
        <dbReference type="Proteomes" id="UP000638848"/>
    </source>
</evidence>
<organism evidence="3 4">
    <name type="scientific">Kocuria dechangensis</name>
    <dbReference type="NCBI Taxonomy" id="1176249"/>
    <lineage>
        <taxon>Bacteria</taxon>
        <taxon>Bacillati</taxon>
        <taxon>Actinomycetota</taxon>
        <taxon>Actinomycetes</taxon>
        <taxon>Micrococcales</taxon>
        <taxon>Micrococcaceae</taxon>
        <taxon>Kocuria</taxon>
    </lineage>
</organism>
<accession>A0A917H7D8</accession>
<sequence length="280" mass="30439">MGFGGSAMKNIERSNAAVVGLVLIAAVVLVALFRFLVVGGLVVLGLALIGALVWVNIDASRSQACTVPGPTLDDAAGGHQPDDGRQTGQRAVERAREIGASNMRTAWISWYLKSLPDQESIRDPRLLTGTLAVVPQADWDVDRLRQHGRALWTLRASARVHGLLGHVDARLDRVVAMLSDRTDDEFDTSLGQVNDQYLYHPDRQVRTAYLEGGSLGVEAIMDAVTAARTQAREDAATKAAADSLARQRNAALRALRETYRPTEGRDAHAAWDEQAKRLDQ</sequence>
<reference evidence="3" key="2">
    <citation type="submission" date="2020-09" db="EMBL/GenBank/DDBJ databases">
        <authorList>
            <person name="Sun Q."/>
            <person name="Zhou Y."/>
        </authorList>
    </citation>
    <scope>NUCLEOTIDE SEQUENCE</scope>
    <source>
        <strain evidence="3">CGMCC 1.12187</strain>
    </source>
</reference>
<comment type="caution">
    <text evidence="3">The sequence shown here is derived from an EMBL/GenBank/DDBJ whole genome shotgun (WGS) entry which is preliminary data.</text>
</comment>
<evidence type="ECO:0000256" key="2">
    <source>
        <dbReference type="SAM" id="Phobius"/>
    </source>
</evidence>
<keyword evidence="2" id="KW-0472">Membrane</keyword>
<keyword evidence="4" id="KW-1185">Reference proteome</keyword>
<dbReference type="Proteomes" id="UP000638848">
    <property type="component" value="Unassembled WGS sequence"/>
</dbReference>
<feature type="compositionally biased region" description="Basic and acidic residues" evidence="1">
    <location>
        <begin position="80"/>
        <end position="89"/>
    </location>
</feature>
<name>A0A917H7D8_9MICC</name>
<dbReference type="AlphaFoldDB" id="A0A917H7D8"/>